<feature type="repeat" description="WD" evidence="6">
    <location>
        <begin position="141"/>
        <end position="183"/>
    </location>
</feature>
<dbReference type="PANTHER" id="PTHR22852">
    <property type="entry name" value="LETHAL 2 DENTICLELESS PROTEIN RETINOIC ACID-REGULATED NUCLEAR MATRIX-ASSOCIATED PROTEIN"/>
    <property type="match status" value="1"/>
</dbReference>
<dbReference type="InterPro" id="IPR015943">
    <property type="entry name" value="WD40/YVTN_repeat-like_dom_sf"/>
</dbReference>
<dbReference type="Gramene" id="Manes.17G112600.1.v8.1">
    <property type="protein sequence ID" value="Manes.17G112600.1.v8.1.CDS"/>
    <property type="gene ID" value="Manes.17G112600.v8.1"/>
</dbReference>
<evidence type="ECO:0000313" key="8">
    <source>
        <dbReference type="EMBL" id="OAY25694.1"/>
    </source>
</evidence>
<dbReference type="Gramene" id="Manes.17G112600.2.v8.1">
    <property type="protein sequence ID" value="Manes.17G112600.2.v8.1.CDS"/>
    <property type="gene ID" value="Manes.17G112600.v8.1"/>
</dbReference>
<feature type="region of interest" description="Disordered" evidence="7">
    <location>
        <begin position="443"/>
        <end position="507"/>
    </location>
</feature>
<evidence type="ECO:0000256" key="1">
    <source>
        <dbReference type="ARBA" id="ARBA00004906"/>
    </source>
</evidence>
<dbReference type="Pfam" id="PF00400">
    <property type="entry name" value="WD40"/>
    <property type="match status" value="4"/>
</dbReference>
<evidence type="ECO:0000256" key="2">
    <source>
        <dbReference type="ARBA" id="ARBA00022574"/>
    </source>
</evidence>
<organism evidence="8 9">
    <name type="scientific">Manihot esculenta</name>
    <name type="common">Cassava</name>
    <name type="synonym">Jatropha manihot</name>
    <dbReference type="NCBI Taxonomy" id="3983"/>
    <lineage>
        <taxon>Eukaryota</taxon>
        <taxon>Viridiplantae</taxon>
        <taxon>Streptophyta</taxon>
        <taxon>Embryophyta</taxon>
        <taxon>Tracheophyta</taxon>
        <taxon>Spermatophyta</taxon>
        <taxon>Magnoliopsida</taxon>
        <taxon>eudicotyledons</taxon>
        <taxon>Gunneridae</taxon>
        <taxon>Pentapetalae</taxon>
        <taxon>rosids</taxon>
        <taxon>fabids</taxon>
        <taxon>Malpighiales</taxon>
        <taxon>Euphorbiaceae</taxon>
        <taxon>Crotonoideae</taxon>
        <taxon>Manihoteae</taxon>
        <taxon>Manihot</taxon>
    </lineage>
</organism>
<dbReference type="AlphaFoldDB" id="A0A2C9U7Y3"/>
<feature type="repeat" description="WD" evidence="6">
    <location>
        <begin position="99"/>
        <end position="140"/>
    </location>
</feature>
<comment type="caution">
    <text evidence="8">The sequence shown here is derived from an EMBL/GenBank/DDBJ whole genome shotgun (WGS) entry which is preliminary data.</text>
</comment>
<evidence type="ECO:0000256" key="6">
    <source>
        <dbReference type="PROSITE-ProRule" id="PRU00221"/>
    </source>
</evidence>
<protein>
    <submittedName>
        <fullName evidence="8">Uncharacterized protein</fullName>
    </submittedName>
</protein>
<evidence type="ECO:0000313" key="9">
    <source>
        <dbReference type="Proteomes" id="UP000091857"/>
    </source>
</evidence>
<comment type="similarity">
    <text evidence="5">Belongs to the WD repeat cdt2 family.</text>
</comment>
<dbReference type="PROSITE" id="PS00678">
    <property type="entry name" value="WD_REPEATS_1"/>
    <property type="match status" value="1"/>
</dbReference>
<feature type="compositionally biased region" description="Basic and acidic residues" evidence="7">
    <location>
        <begin position="458"/>
        <end position="477"/>
    </location>
</feature>
<dbReference type="PANTHER" id="PTHR22852:SF0">
    <property type="entry name" value="DENTICLELESS PROTEIN HOMOLOG"/>
    <property type="match status" value="1"/>
</dbReference>
<evidence type="ECO:0000256" key="5">
    <source>
        <dbReference type="ARBA" id="ARBA00038344"/>
    </source>
</evidence>
<dbReference type="OMA" id="LAHHNAI"/>
<dbReference type="GO" id="GO:0005634">
    <property type="term" value="C:nucleus"/>
    <property type="evidence" value="ECO:0000318"/>
    <property type="project" value="GO_Central"/>
</dbReference>
<dbReference type="SMART" id="SM00320">
    <property type="entry name" value="WD40"/>
    <property type="match status" value="7"/>
</dbReference>
<dbReference type="InterPro" id="IPR019775">
    <property type="entry name" value="WD40_repeat_CS"/>
</dbReference>
<proteinExistence type="inferred from homology"/>
<dbReference type="STRING" id="3983.A0A2C9U7Y3"/>
<dbReference type="GO" id="GO:0030674">
    <property type="term" value="F:protein-macromolecule adaptor activity"/>
    <property type="evidence" value="ECO:0000318"/>
    <property type="project" value="GO_Central"/>
</dbReference>
<accession>A0A2C9U7Y3</accession>
<evidence type="ECO:0000256" key="7">
    <source>
        <dbReference type="SAM" id="MobiDB-lite"/>
    </source>
</evidence>
<keyword evidence="2 6" id="KW-0853">WD repeat</keyword>
<dbReference type="InterPro" id="IPR001680">
    <property type="entry name" value="WD40_rpt"/>
</dbReference>
<feature type="repeat" description="WD" evidence="6">
    <location>
        <begin position="354"/>
        <end position="395"/>
    </location>
</feature>
<keyword evidence="4" id="KW-0833">Ubl conjugation pathway</keyword>
<dbReference type="InterPro" id="IPR020472">
    <property type="entry name" value="WD40_PAC1"/>
</dbReference>
<evidence type="ECO:0000256" key="4">
    <source>
        <dbReference type="ARBA" id="ARBA00022786"/>
    </source>
</evidence>
<feature type="region of interest" description="Disordered" evidence="7">
    <location>
        <begin position="255"/>
        <end position="275"/>
    </location>
</feature>
<keyword evidence="9" id="KW-1185">Reference proteome</keyword>
<keyword evidence="3" id="KW-0677">Repeat</keyword>
<name>A0A2C9U7Y3_MANES</name>
<reference evidence="9" key="1">
    <citation type="journal article" date="2016" name="Nat. Biotechnol.">
        <title>Sequencing wild and cultivated cassava and related species reveals extensive interspecific hybridization and genetic diversity.</title>
        <authorList>
            <person name="Bredeson J.V."/>
            <person name="Lyons J.B."/>
            <person name="Prochnik S.E."/>
            <person name="Wu G.A."/>
            <person name="Ha C.M."/>
            <person name="Edsinger-Gonzales E."/>
            <person name="Grimwood J."/>
            <person name="Schmutz J."/>
            <person name="Rabbi I.Y."/>
            <person name="Egesi C."/>
            <person name="Nauluvula P."/>
            <person name="Lebot V."/>
            <person name="Ndunguru J."/>
            <person name="Mkamilo G."/>
            <person name="Bart R.S."/>
            <person name="Setter T.L."/>
            <person name="Gleadow R.M."/>
            <person name="Kulakow P."/>
            <person name="Ferguson M.E."/>
            <person name="Rounsley S."/>
            <person name="Rokhsar D.S."/>
        </authorList>
    </citation>
    <scope>NUCLEOTIDE SEQUENCE [LARGE SCALE GENOMIC DNA]</scope>
    <source>
        <strain evidence="9">cv. AM560-2</strain>
    </source>
</reference>
<dbReference type="InterPro" id="IPR036322">
    <property type="entry name" value="WD40_repeat_dom_sf"/>
</dbReference>
<dbReference type="Proteomes" id="UP000091857">
    <property type="component" value="Chromosome 17"/>
</dbReference>
<dbReference type="OrthoDB" id="2096344at2759"/>
<gene>
    <name evidence="8" type="ORF">MANES_17G112600v8</name>
</gene>
<feature type="compositionally biased region" description="Polar residues" evidence="7">
    <location>
        <begin position="444"/>
        <end position="457"/>
    </location>
</feature>
<dbReference type="PRINTS" id="PR00320">
    <property type="entry name" value="GPROTEINBRPT"/>
</dbReference>
<dbReference type="SUPFAM" id="SSF50978">
    <property type="entry name" value="WD40 repeat-like"/>
    <property type="match status" value="1"/>
</dbReference>
<sequence>MESFFQGIRSRELTGLQVRKRPYIGDKASDFAVCGALEVEHNGEETPPLAISFAKSSKNSHVLAVSDEDGYLSLFDTRKNFPPYASQQEYSDKSRISDWEAHQNAIFDICWIKEDTNLLTASGDQTIKVWDAQKQKCTGVLMGHTGSIKSIYCHPTNSDLLVSGSRDGSFAMWDLRCKNASKNRRTEACITPTTMIRRAHLSPQSKRVRRKKAASMSITSVLYLKDGISIATAGAVDSIVKFWDTRYLKAQVTQACPRPKSSTGKERRLHGTSSLSQDSNGVFLTASCMDNSIYLYNVLQLEKGPVRSFSGCRIESFYVKSEISPDAAQLLSGSSDGNAYIWQVNKPDTDPVTLKTHDGEVTAVNWCPLDGKIATASDDFTVRIWNIQSNYFSNSRSSSSIRRRIMALPTEECRKLLRNEEQMGLAKTPCSLHPSDEVCYEIDSPNSITMPSVSTPESQKKRFSSDSDSKETFERTPEAATKSPSSVLNPPPSSLKRKTIRDYFLAA</sequence>
<dbReference type="GO" id="GO:0043161">
    <property type="term" value="P:proteasome-mediated ubiquitin-dependent protein catabolic process"/>
    <property type="evidence" value="ECO:0000318"/>
    <property type="project" value="GO_Central"/>
</dbReference>
<dbReference type="PROSITE" id="PS50082">
    <property type="entry name" value="WD_REPEATS_2"/>
    <property type="match status" value="3"/>
</dbReference>
<dbReference type="EMBL" id="CM004403">
    <property type="protein sequence ID" value="OAY25694.1"/>
    <property type="molecule type" value="Genomic_DNA"/>
</dbReference>
<dbReference type="Gene3D" id="2.130.10.10">
    <property type="entry name" value="YVTN repeat-like/Quinoprotein amine dehydrogenase"/>
    <property type="match status" value="2"/>
</dbReference>
<dbReference type="PROSITE" id="PS50294">
    <property type="entry name" value="WD_REPEATS_REGION"/>
    <property type="match status" value="3"/>
</dbReference>
<evidence type="ECO:0000256" key="3">
    <source>
        <dbReference type="ARBA" id="ARBA00022737"/>
    </source>
</evidence>
<comment type="pathway">
    <text evidence="1">Protein modification; protein ubiquitination.</text>
</comment>
<dbReference type="InterPro" id="IPR051865">
    <property type="entry name" value="WD-repeat_CDT2_adapter"/>
</dbReference>